<keyword evidence="5" id="KW-1185">Reference proteome</keyword>
<proteinExistence type="predicted"/>
<dbReference type="InterPro" id="IPR029058">
    <property type="entry name" value="AB_hydrolase_fold"/>
</dbReference>
<dbReference type="PANTHER" id="PTHR48081">
    <property type="entry name" value="AB HYDROLASE SUPERFAMILY PROTEIN C4A8.06C"/>
    <property type="match status" value="1"/>
</dbReference>
<feature type="domain" description="Alpha/beta hydrolase fold-3" evidence="3">
    <location>
        <begin position="91"/>
        <end position="295"/>
    </location>
</feature>
<dbReference type="EMBL" id="JAOQNS010000003">
    <property type="protein sequence ID" value="MCW2307061.1"/>
    <property type="molecule type" value="Genomic_DNA"/>
</dbReference>
<feature type="region of interest" description="Disordered" evidence="2">
    <location>
        <begin position="49"/>
        <end position="74"/>
    </location>
</feature>
<evidence type="ECO:0000256" key="1">
    <source>
        <dbReference type="ARBA" id="ARBA00022801"/>
    </source>
</evidence>
<name>A0ABT3H9I3_9HYPH</name>
<dbReference type="Gene3D" id="3.40.50.1820">
    <property type="entry name" value="alpha/beta hydrolase"/>
    <property type="match status" value="1"/>
</dbReference>
<keyword evidence="1" id="KW-0378">Hydrolase</keyword>
<dbReference type="RefSeq" id="WP_264600713.1">
    <property type="nucleotide sequence ID" value="NZ_JAOQNS010000003.1"/>
</dbReference>
<organism evidence="4 5">
    <name type="scientific">Rhodobium gokarnense</name>
    <dbReference type="NCBI Taxonomy" id="364296"/>
    <lineage>
        <taxon>Bacteria</taxon>
        <taxon>Pseudomonadati</taxon>
        <taxon>Pseudomonadota</taxon>
        <taxon>Alphaproteobacteria</taxon>
        <taxon>Hyphomicrobiales</taxon>
        <taxon>Rhodobiaceae</taxon>
        <taxon>Rhodobium</taxon>
    </lineage>
</organism>
<sequence length="320" mass="34263">MITIDSAPFDDAAVSAETRAFNEELLEKLSALPDPWQVEPALVRQTRAEGGGPFPLPEKSPRAETVTIPGPGGPIPMRIVAPTGAPRGVYLHFHGGGWTLGTTDQQDDRLLEMADNCGLVVVSVDYRLAPEHPYPAGPDDCEAAALWLVEHANEFLTDRLTIGGESAGAHLAVVTLVRLRDRHGLTPFCGANLVAGCYDLALTPSVRRWGTDKLVLNTRDIEMFVAHFLSGPKRDVADPDISPIHADLSGLPPALFSVGSRDPLLDDSLFMAQRWASTGNPTVLDVAPGGCHVFQAFPIAIARESRKRIDAFLAKAVAGA</sequence>
<dbReference type="Pfam" id="PF07859">
    <property type="entry name" value="Abhydrolase_3"/>
    <property type="match status" value="1"/>
</dbReference>
<dbReference type="InterPro" id="IPR050300">
    <property type="entry name" value="GDXG_lipolytic_enzyme"/>
</dbReference>
<comment type="caution">
    <text evidence="4">The sequence shown here is derived from an EMBL/GenBank/DDBJ whole genome shotgun (WGS) entry which is preliminary data.</text>
</comment>
<dbReference type="SUPFAM" id="SSF53474">
    <property type="entry name" value="alpha/beta-Hydrolases"/>
    <property type="match status" value="1"/>
</dbReference>
<dbReference type="Proteomes" id="UP001209755">
    <property type="component" value="Unassembled WGS sequence"/>
</dbReference>
<evidence type="ECO:0000259" key="3">
    <source>
        <dbReference type="Pfam" id="PF07859"/>
    </source>
</evidence>
<reference evidence="5" key="1">
    <citation type="submission" date="2023-07" db="EMBL/GenBank/DDBJ databases">
        <title>Genome sequencing of Purple Non-Sulfur Bacteria from various extreme environments.</title>
        <authorList>
            <person name="Mayer M."/>
        </authorList>
    </citation>
    <scope>NUCLEOTIDE SEQUENCE [LARGE SCALE GENOMIC DNA]</scope>
    <source>
        <strain evidence="5">DSM 17935</strain>
    </source>
</reference>
<evidence type="ECO:0000313" key="4">
    <source>
        <dbReference type="EMBL" id="MCW2307061.1"/>
    </source>
</evidence>
<accession>A0ABT3H9I3</accession>
<dbReference type="InterPro" id="IPR013094">
    <property type="entry name" value="AB_hydrolase_3"/>
</dbReference>
<evidence type="ECO:0000256" key="2">
    <source>
        <dbReference type="SAM" id="MobiDB-lite"/>
    </source>
</evidence>
<evidence type="ECO:0000313" key="5">
    <source>
        <dbReference type="Proteomes" id="UP001209755"/>
    </source>
</evidence>
<dbReference type="PANTHER" id="PTHR48081:SF8">
    <property type="entry name" value="ALPHA_BETA HYDROLASE FOLD-3 DOMAIN-CONTAINING PROTEIN-RELATED"/>
    <property type="match status" value="1"/>
</dbReference>
<gene>
    <name evidence="4" type="ORF">M2319_001383</name>
</gene>
<protein>
    <submittedName>
        <fullName evidence="4">Acetyl esterase/lipase</fullName>
    </submittedName>
</protein>